<dbReference type="EMBL" id="BAAAYG010000001">
    <property type="protein sequence ID" value="GAA3278710.1"/>
    <property type="molecule type" value="Genomic_DNA"/>
</dbReference>
<keyword evidence="5" id="KW-0547">Nucleotide-binding</keyword>
<feature type="transmembrane region" description="Helical" evidence="9">
    <location>
        <begin position="84"/>
        <end position="116"/>
    </location>
</feature>
<feature type="domain" description="DUF7134" evidence="12">
    <location>
        <begin position="11"/>
        <end position="118"/>
    </location>
</feature>
<dbReference type="InterPro" id="IPR055558">
    <property type="entry name" value="DUF7134"/>
</dbReference>
<dbReference type="PANTHER" id="PTHR24421">
    <property type="entry name" value="NITRATE/NITRITE SENSOR PROTEIN NARX-RELATED"/>
    <property type="match status" value="1"/>
</dbReference>
<evidence type="ECO:0000259" key="12">
    <source>
        <dbReference type="Pfam" id="PF23539"/>
    </source>
</evidence>
<evidence type="ECO:0000313" key="14">
    <source>
        <dbReference type="Proteomes" id="UP001501736"/>
    </source>
</evidence>
<evidence type="ECO:0000256" key="6">
    <source>
        <dbReference type="ARBA" id="ARBA00022777"/>
    </source>
</evidence>
<dbReference type="GO" id="GO:0016301">
    <property type="term" value="F:kinase activity"/>
    <property type="evidence" value="ECO:0007669"/>
    <property type="project" value="UniProtKB-KW"/>
</dbReference>
<dbReference type="Gene3D" id="3.30.565.10">
    <property type="entry name" value="Histidine kinase-like ATPase, C-terminal domain"/>
    <property type="match status" value="1"/>
</dbReference>
<evidence type="ECO:0000256" key="7">
    <source>
        <dbReference type="ARBA" id="ARBA00022840"/>
    </source>
</evidence>
<evidence type="ECO:0000256" key="4">
    <source>
        <dbReference type="ARBA" id="ARBA00022679"/>
    </source>
</evidence>
<keyword evidence="7" id="KW-0067">ATP-binding</keyword>
<comment type="caution">
    <text evidence="13">The sequence shown here is derived from an EMBL/GenBank/DDBJ whole genome shotgun (WGS) entry which is preliminary data.</text>
</comment>
<dbReference type="InterPro" id="IPR036890">
    <property type="entry name" value="HATPase_C_sf"/>
</dbReference>
<dbReference type="Pfam" id="PF02518">
    <property type="entry name" value="HATPase_c"/>
    <property type="match status" value="1"/>
</dbReference>
<evidence type="ECO:0000256" key="3">
    <source>
        <dbReference type="ARBA" id="ARBA00022553"/>
    </source>
</evidence>
<feature type="transmembrane region" description="Helical" evidence="9">
    <location>
        <begin position="128"/>
        <end position="148"/>
    </location>
</feature>
<dbReference type="RefSeq" id="WP_344717234.1">
    <property type="nucleotide sequence ID" value="NZ_BAAAYG010000001.1"/>
</dbReference>
<dbReference type="Pfam" id="PF07730">
    <property type="entry name" value="HisKA_3"/>
    <property type="match status" value="1"/>
</dbReference>
<keyword evidence="4" id="KW-0808">Transferase</keyword>
<accession>A0ABP6R615</accession>
<dbReference type="Proteomes" id="UP001501736">
    <property type="component" value="Unassembled WGS sequence"/>
</dbReference>
<dbReference type="EC" id="2.7.13.3" evidence="2"/>
<evidence type="ECO:0000256" key="9">
    <source>
        <dbReference type="SAM" id="Phobius"/>
    </source>
</evidence>
<dbReference type="InterPro" id="IPR011712">
    <property type="entry name" value="Sig_transdc_His_kin_sub3_dim/P"/>
</dbReference>
<gene>
    <name evidence="13" type="ORF">GCM10020260_01110</name>
</gene>
<evidence type="ECO:0000256" key="2">
    <source>
        <dbReference type="ARBA" id="ARBA00012438"/>
    </source>
</evidence>
<feature type="transmembrane region" description="Helical" evidence="9">
    <location>
        <begin position="12"/>
        <end position="30"/>
    </location>
</feature>
<dbReference type="Gene3D" id="1.20.5.1930">
    <property type="match status" value="1"/>
</dbReference>
<feature type="transmembrane region" description="Helical" evidence="9">
    <location>
        <begin position="36"/>
        <end position="54"/>
    </location>
</feature>
<keyword evidence="9" id="KW-0472">Membrane</keyword>
<dbReference type="Pfam" id="PF23539">
    <property type="entry name" value="DUF7134"/>
    <property type="match status" value="1"/>
</dbReference>
<keyword evidence="14" id="KW-1185">Reference proteome</keyword>
<proteinExistence type="predicted"/>
<keyword evidence="6 13" id="KW-0418">Kinase</keyword>
<keyword evidence="9" id="KW-0812">Transmembrane</keyword>
<feature type="domain" description="Histidine kinase/HSP90-like ATPase" evidence="10">
    <location>
        <begin position="280"/>
        <end position="377"/>
    </location>
</feature>
<organism evidence="13 14">
    <name type="scientific">Nesterenkonia halobia</name>
    <dbReference type="NCBI Taxonomy" id="37922"/>
    <lineage>
        <taxon>Bacteria</taxon>
        <taxon>Bacillati</taxon>
        <taxon>Actinomycetota</taxon>
        <taxon>Actinomycetes</taxon>
        <taxon>Micrococcales</taxon>
        <taxon>Micrococcaceae</taxon>
        <taxon>Nesterenkonia</taxon>
    </lineage>
</organism>
<name>A0ABP6R615_9MICC</name>
<dbReference type="SUPFAM" id="SSF55874">
    <property type="entry name" value="ATPase domain of HSP90 chaperone/DNA topoisomerase II/histidine kinase"/>
    <property type="match status" value="1"/>
</dbReference>
<dbReference type="InterPro" id="IPR050482">
    <property type="entry name" value="Sensor_HK_TwoCompSys"/>
</dbReference>
<evidence type="ECO:0000256" key="1">
    <source>
        <dbReference type="ARBA" id="ARBA00000085"/>
    </source>
</evidence>
<sequence length="381" mass="40426">MPETARISRGDVALAVALAVVVSFGTVFTLRTAEGSGPDVLPVALVLIAPISLVLRRRRPFLVLAVCAVTTSTHLLLGHPPGPVLLAVAVAVYSVATLSPTTTATIAAALAAAVLLPHTVLEDSLWPGLGFALAWAAVPCSIGIAVRVTRLQQAAARRQELRRHADEERLRLAQDVHDVVGHGLAAIKMQADVALHVLSRSPEQAESALHRISGTAAEALEEVRGTLRSVREDEGSEELAPRPLAVDDLVERMAAAGLQVEATGQGLREPLPPEVRSVGHRVLREALTNALRHGADGTAHVASTRTAGQLEITVTNPCRDRPPEDPFGAAGMGLRSMQDRVRALGGEFQAGVTESEEAPERVEHASRQFRVRATIPVEEPR</sequence>
<evidence type="ECO:0000313" key="13">
    <source>
        <dbReference type="EMBL" id="GAA3278710.1"/>
    </source>
</evidence>
<dbReference type="InterPro" id="IPR003594">
    <property type="entry name" value="HATPase_dom"/>
</dbReference>
<protein>
    <recommendedName>
        <fullName evidence="2">histidine kinase</fullName>
        <ecNumber evidence="2">2.7.13.3</ecNumber>
    </recommendedName>
</protein>
<evidence type="ECO:0000256" key="5">
    <source>
        <dbReference type="ARBA" id="ARBA00022741"/>
    </source>
</evidence>
<evidence type="ECO:0000259" key="11">
    <source>
        <dbReference type="Pfam" id="PF07730"/>
    </source>
</evidence>
<keyword evidence="3" id="KW-0597">Phosphoprotein</keyword>
<reference evidence="14" key="1">
    <citation type="journal article" date="2019" name="Int. J. Syst. Evol. Microbiol.">
        <title>The Global Catalogue of Microorganisms (GCM) 10K type strain sequencing project: providing services to taxonomists for standard genome sequencing and annotation.</title>
        <authorList>
            <consortium name="The Broad Institute Genomics Platform"/>
            <consortium name="The Broad Institute Genome Sequencing Center for Infectious Disease"/>
            <person name="Wu L."/>
            <person name="Ma J."/>
        </authorList>
    </citation>
    <scope>NUCLEOTIDE SEQUENCE [LARGE SCALE GENOMIC DNA]</scope>
    <source>
        <strain evidence="14">JCM 11483</strain>
    </source>
</reference>
<keyword evidence="9" id="KW-1133">Transmembrane helix</keyword>
<comment type="catalytic activity">
    <reaction evidence="1">
        <text>ATP + protein L-histidine = ADP + protein N-phospho-L-histidine.</text>
        <dbReference type="EC" id="2.7.13.3"/>
    </reaction>
</comment>
<evidence type="ECO:0000256" key="8">
    <source>
        <dbReference type="ARBA" id="ARBA00023012"/>
    </source>
</evidence>
<dbReference type="PANTHER" id="PTHR24421:SF10">
    <property type="entry name" value="NITRATE_NITRITE SENSOR PROTEIN NARQ"/>
    <property type="match status" value="1"/>
</dbReference>
<evidence type="ECO:0000259" key="10">
    <source>
        <dbReference type="Pfam" id="PF02518"/>
    </source>
</evidence>
<dbReference type="CDD" id="cd16917">
    <property type="entry name" value="HATPase_UhpB-NarQ-NarX-like"/>
    <property type="match status" value="1"/>
</dbReference>
<keyword evidence="8" id="KW-0902">Two-component regulatory system</keyword>
<feature type="domain" description="Signal transduction histidine kinase subgroup 3 dimerisation and phosphoacceptor" evidence="11">
    <location>
        <begin position="168"/>
        <end position="233"/>
    </location>
</feature>